<reference evidence="1 2" key="1">
    <citation type="submission" date="2019-02" db="EMBL/GenBank/DDBJ databases">
        <title>Deep-cultivation of Planctomycetes and their phenomic and genomic characterization uncovers novel biology.</title>
        <authorList>
            <person name="Wiegand S."/>
            <person name="Jogler M."/>
            <person name="Boedeker C."/>
            <person name="Pinto D."/>
            <person name="Vollmers J."/>
            <person name="Rivas-Marin E."/>
            <person name="Kohn T."/>
            <person name="Peeters S.H."/>
            <person name="Heuer A."/>
            <person name="Rast P."/>
            <person name="Oberbeckmann S."/>
            <person name="Bunk B."/>
            <person name="Jeske O."/>
            <person name="Meyerdierks A."/>
            <person name="Storesund J.E."/>
            <person name="Kallscheuer N."/>
            <person name="Luecker S."/>
            <person name="Lage O.M."/>
            <person name="Pohl T."/>
            <person name="Merkel B.J."/>
            <person name="Hornburger P."/>
            <person name="Mueller R.-W."/>
            <person name="Bruemmer F."/>
            <person name="Labrenz M."/>
            <person name="Spormann A.M."/>
            <person name="Op Den Camp H."/>
            <person name="Overmann J."/>
            <person name="Amann R."/>
            <person name="Jetten M.S.M."/>
            <person name="Mascher T."/>
            <person name="Medema M.H."/>
            <person name="Devos D.P."/>
            <person name="Kaster A.-K."/>
            <person name="Ovreas L."/>
            <person name="Rohde M."/>
            <person name="Galperin M.Y."/>
            <person name="Jogler C."/>
        </authorList>
    </citation>
    <scope>NUCLEOTIDE SEQUENCE [LARGE SCALE GENOMIC DNA]</scope>
    <source>
        <strain evidence="1 2">Pla111</strain>
    </source>
</reference>
<comment type="caution">
    <text evidence="1">The sequence shown here is derived from an EMBL/GenBank/DDBJ whole genome shotgun (WGS) entry which is preliminary data.</text>
</comment>
<evidence type="ECO:0000313" key="2">
    <source>
        <dbReference type="Proteomes" id="UP000318995"/>
    </source>
</evidence>
<protein>
    <submittedName>
        <fullName evidence="1">Uncharacterized protein</fullName>
    </submittedName>
</protein>
<gene>
    <name evidence="1" type="ORF">Pla111_06990</name>
</gene>
<dbReference type="EMBL" id="SJPH01000001">
    <property type="protein sequence ID" value="TWT48921.1"/>
    <property type="molecule type" value="Genomic_DNA"/>
</dbReference>
<proteinExistence type="predicted"/>
<sequence length="92" mass="10388">MTNQTLTTNEPVARFKDGLVEIAIWQNDTENGRPFYSTSAIQRSYKDKSGDYQVTSSLSGTQLLQAARLYQQAYDTIRELEEADYQASKAEA</sequence>
<keyword evidence="2" id="KW-1185">Reference proteome</keyword>
<accession>A0A5C5WFN9</accession>
<dbReference type="AlphaFoldDB" id="A0A5C5WFN9"/>
<dbReference type="Proteomes" id="UP000318995">
    <property type="component" value="Unassembled WGS sequence"/>
</dbReference>
<dbReference type="RefSeq" id="WP_146571348.1">
    <property type="nucleotide sequence ID" value="NZ_SJPH01000001.1"/>
</dbReference>
<name>A0A5C5WFN9_9BACT</name>
<organism evidence="1 2">
    <name type="scientific">Botrimarina hoheduenensis</name>
    <dbReference type="NCBI Taxonomy" id="2528000"/>
    <lineage>
        <taxon>Bacteria</taxon>
        <taxon>Pseudomonadati</taxon>
        <taxon>Planctomycetota</taxon>
        <taxon>Planctomycetia</taxon>
        <taxon>Pirellulales</taxon>
        <taxon>Lacipirellulaceae</taxon>
        <taxon>Botrimarina</taxon>
    </lineage>
</organism>
<dbReference type="OrthoDB" id="9797435at2"/>
<evidence type="ECO:0000313" key="1">
    <source>
        <dbReference type="EMBL" id="TWT48921.1"/>
    </source>
</evidence>